<dbReference type="Pfam" id="PF00196">
    <property type="entry name" value="GerE"/>
    <property type="match status" value="1"/>
</dbReference>
<proteinExistence type="predicted"/>
<evidence type="ECO:0000313" key="2">
    <source>
        <dbReference type="EMBL" id="MDN4616094.1"/>
    </source>
</evidence>
<dbReference type="PRINTS" id="PR00038">
    <property type="entry name" value="HTHLUXR"/>
</dbReference>
<name>A0ABT8KIG5_9MICO</name>
<dbReference type="Gene3D" id="1.10.10.10">
    <property type="entry name" value="Winged helix-like DNA-binding domain superfamily/Winged helix DNA-binding domain"/>
    <property type="match status" value="1"/>
</dbReference>
<dbReference type="RefSeq" id="WP_301212205.1">
    <property type="nucleotide sequence ID" value="NZ_JAROCF010000001.1"/>
</dbReference>
<reference evidence="2" key="1">
    <citation type="submission" date="2023-06" db="EMBL/GenBank/DDBJ databases">
        <title>MT1 and MT2 Draft Genomes of Novel Species.</title>
        <authorList>
            <person name="Venkateswaran K."/>
        </authorList>
    </citation>
    <scope>NUCLEOTIDE SEQUENCE</scope>
    <source>
        <strain evidence="2">F6_8S_P_1B</strain>
    </source>
</reference>
<dbReference type="InterPro" id="IPR016032">
    <property type="entry name" value="Sig_transdc_resp-reg_C-effctor"/>
</dbReference>
<accession>A0ABT8KIG5</accession>
<dbReference type="PROSITE" id="PS50043">
    <property type="entry name" value="HTH_LUXR_2"/>
    <property type="match status" value="1"/>
</dbReference>
<dbReference type="PROSITE" id="PS00622">
    <property type="entry name" value="HTH_LUXR_1"/>
    <property type="match status" value="1"/>
</dbReference>
<organism evidence="2 3">
    <name type="scientific">Leifsonia williamsii</name>
    <dbReference type="NCBI Taxonomy" id="3035919"/>
    <lineage>
        <taxon>Bacteria</taxon>
        <taxon>Bacillati</taxon>
        <taxon>Actinomycetota</taxon>
        <taxon>Actinomycetes</taxon>
        <taxon>Micrococcales</taxon>
        <taxon>Microbacteriaceae</taxon>
        <taxon>Leifsonia</taxon>
    </lineage>
</organism>
<dbReference type="CDD" id="cd06170">
    <property type="entry name" value="LuxR_C_like"/>
    <property type="match status" value="1"/>
</dbReference>
<dbReference type="InterPro" id="IPR036388">
    <property type="entry name" value="WH-like_DNA-bd_sf"/>
</dbReference>
<gene>
    <name evidence="2" type="ORF">P5G50_16730</name>
</gene>
<keyword evidence="3" id="KW-1185">Reference proteome</keyword>
<feature type="domain" description="HTH luxR-type" evidence="1">
    <location>
        <begin position="780"/>
        <end position="845"/>
    </location>
</feature>
<dbReference type="SMART" id="SM00421">
    <property type="entry name" value="HTH_LUXR"/>
    <property type="match status" value="1"/>
</dbReference>
<comment type="caution">
    <text evidence="2">The sequence shown here is derived from an EMBL/GenBank/DDBJ whole genome shotgun (WGS) entry which is preliminary data.</text>
</comment>
<dbReference type="SUPFAM" id="SSF46894">
    <property type="entry name" value="C-terminal effector domain of the bipartite response regulators"/>
    <property type="match status" value="1"/>
</dbReference>
<dbReference type="InterPro" id="IPR000792">
    <property type="entry name" value="Tscrpt_reg_LuxR_C"/>
</dbReference>
<protein>
    <submittedName>
        <fullName evidence="2">LuxR C-terminal-related transcriptional regulator</fullName>
    </submittedName>
</protein>
<evidence type="ECO:0000313" key="3">
    <source>
        <dbReference type="Proteomes" id="UP001174208"/>
    </source>
</evidence>
<dbReference type="EMBL" id="JAROCF010000001">
    <property type="protein sequence ID" value="MDN4616094.1"/>
    <property type="molecule type" value="Genomic_DNA"/>
</dbReference>
<evidence type="ECO:0000259" key="1">
    <source>
        <dbReference type="PROSITE" id="PS50043"/>
    </source>
</evidence>
<sequence length="846" mass="87929">MPEIRPAHSAALAGRAAVLSLAEEVLASGTDLDVVGTRSSGRSTVLDAIAATLTRSNHAVVRIDGLPSLSGMPLAAAQLAGYGGSAAERRSSPPLQAAIDAIASAFNRVRGVIVVDDADLLDDFSAGAVEAAAHLVGVPVVRALRGPRARTTGRGSYTVELSPLRLDELTAAVSDRLEGPVDPRTMSRLFAESGGVVGVAAALVDAGRREGRLINRDGSWSASGALGSPSLTGFAERLLDGLDAEDRATAEVLALLGTADLETVIALRGAASVGRLEAHGVARIAVVGDRRIATLMPPLLAAHCRTTASEGVRRLLDGGLGATGGRSALGAEPSTDDQALLVHLVHSRAAEARAAAEARWSRTPDATTAVARITALLADGAGADVVGSAFSDALAVDGDPADCARLAALHARWRVEQGASLDVALSELRRDASALGEFAGIAQAAAVALEVELRGVPDDADERLARSDGLPDEVTAALLEARVHVLVARGRLTDARECQRARDALPLPLDQRLAALHGFLLLGEGRHAEASAHAARGLRAAWSALDAAAIRAHGFVSGLCQVIGGQYAAADESLSRILALGDAGPLDRSDELGILALATLAAARRGDAASGEHRQARITASAGSGSVMGRVASAWSTAQLLAYRGRMAEAARTLTDHAEDMHQDGVELWAVWSLLNAIEVTPDGMLSDLADEWLAGMQSEHLGAHFAFLQARDTGSAEELRAVIPRLQATGRSGLGVLAYRLAAERLRALGETEEAAEVDAEREAFIARLPRRAFDATRFNATAVNLTGREREISRLVAGGLSNPQIASRLVLSVRTVESHLHRIMRKTGTANRGELAAYVRSLAA</sequence>
<dbReference type="Proteomes" id="UP001174208">
    <property type="component" value="Unassembled WGS sequence"/>
</dbReference>